<dbReference type="PANTHER" id="PTHR26451:SF854">
    <property type="entry name" value="ODORANT RECEPTOR-RELATED"/>
    <property type="match status" value="1"/>
</dbReference>
<keyword evidence="11" id="KW-0325">Glycoprotein</keyword>
<accession>A0A6G1PT61</accession>
<evidence type="ECO:0000256" key="14">
    <source>
        <dbReference type="RuleBase" id="RU363047"/>
    </source>
</evidence>
<evidence type="ECO:0000256" key="7">
    <source>
        <dbReference type="ARBA" id="ARBA00023040"/>
    </source>
</evidence>
<keyword evidence="2 14" id="KW-1003">Cell membrane</keyword>
<evidence type="ECO:0000256" key="12">
    <source>
        <dbReference type="ARBA" id="ARBA00023224"/>
    </source>
</evidence>
<evidence type="ECO:0000256" key="3">
    <source>
        <dbReference type="ARBA" id="ARBA00022606"/>
    </source>
</evidence>
<dbReference type="Gene3D" id="1.20.1070.10">
    <property type="entry name" value="Rhodopsin 7-helix transmembrane proteins"/>
    <property type="match status" value="1"/>
</dbReference>
<dbReference type="PROSITE" id="PS00237">
    <property type="entry name" value="G_PROTEIN_RECEP_F1_1"/>
    <property type="match status" value="1"/>
</dbReference>
<dbReference type="Pfam" id="PF13853">
    <property type="entry name" value="7tm_4"/>
    <property type="match status" value="1"/>
</dbReference>
<organism evidence="16 17">
    <name type="scientific">Channa argus</name>
    <name type="common">Northern snakehead</name>
    <name type="synonym">Ophicephalus argus</name>
    <dbReference type="NCBI Taxonomy" id="215402"/>
    <lineage>
        <taxon>Eukaryota</taxon>
        <taxon>Metazoa</taxon>
        <taxon>Chordata</taxon>
        <taxon>Craniata</taxon>
        <taxon>Vertebrata</taxon>
        <taxon>Euteleostomi</taxon>
        <taxon>Actinopterygii</taxon>
        <taxon>Neopterygii</taxon>
        <taxon>Teleostei</taxon>
        <taxon>Neoteleostei</taxon>
        <taxon>Acanthomorphata</taxon>
        <taxon>Anabantaria</taxon>
        <taxon>Anabantiformes</taxon>
        <taxon>Channoidei</taxon>
        <taxon>Channidae</taxon>
        <taxon>Channa</taxon>
    </lineage>
</organism>
<protein>
    <recommendedName>
        <fullName evidence="14">Olfactory receptor</fullName>
    </recommendedName>
</protein>
<dbReference type="InterPro" id="IPR000725">
    <property type="entry name" value="Olfact_rcpt"/>
</dbReference>
<keyword evidence="9" id="KW-1015">Disulfide bond</keyword>
<evidence type="ECO:0000313" key="17">
    <source>
        <dbReference type="Proteomes" id="UP000503349"/>
    </source>
</evidence>
<feature type="transmembrane region" description="Helical" evidence="14">
    <location>
        <begin position="101"/>
        <end position="119"/>
    </location>
</feature>
<feature type="domain" description="G-protein coupled receptors family 1 profile" evidence="15">
    <location>
        <begin position="40"/>
        <end position="289"/>
    </location>
</feature>
<evidence type="ECO:0000256" key="9">
    <source>
        <dbReference type="ARBA" id="ARBA00023157"/>
    </source>
</evidence>
<feature type="transmembrane region" description="Helical" evidence="14">
    <location>
        <begin position="31"/>
        <end position="51"/>
    </location>
</feature>
<dbReference type="PRINTS" id="PR00237">
    <property type="entry name" value="GPCRRHODOPSN"/>
</dbReference>
<keyword evidence="10 13" id="KW-0675">Receptor</keyword>
<comment type="similarity">
    <text evidence="13">Belongs to the G-protein coupled receptor 1 family.</text>
</comment>
<evidence type="ECO:0000259" key="15">
    <source>
        <dbReference type="PROSITE" id="PS50262"/>
    </source>
</evidence>
<feature type="transmembrane region" description="Helical" evidence="14">
    <location>
        <begin position="238"/>
        <end position="260"/>
    </location>
</feature>
<keyword evidence="17" id="KW-1185">Reference proteome</keyword>
<evidence type="ECO:0000256" key="13">
    <source>
        <dbReference type="RuleBase" id="RU000688"/>
    </source>
</evidence>
<keyword evidence="8 14" id="KW-0472">Membrane</keyword>
<dbReference type="PROSITE" id="PS50262">
    <property type="entry name" value="G_PROTEIN_RECEP_F1_2"/>
    <property type="match status" value="1"/>
</dbReference>
<comment type="subcellular location">
    <subcellularLocation>
        <location evidence="1 14">Cell membrane</location>
        <topology evidence="1 14">Multi-pass membrane protein</topology>
    </subcellularLocation>
</comment>
<evidence type="ECO:0000256" key="10">
    <source>
        <dbReference type="ARBA" id="ARBA00023170"/>
    </source>
</evidence>
<dbReference type="Proteomes" id="UP000503349">
    <property type="component" value="Chromosome 8"/>
</dbReference>
<dbReference type="SUPFAM" id="SSF81321">
    <property type="entry name" value="Family A G protein-coupled receptor-like"/>
    <property type="match status" value="1"/>
</dbReference>
<feature type="transmembrane region" description="Helical" evidence="14">
    <location>
        <begin position="58"/>
        <end position="81"/>
    </location>
</feature>
<gene>
    <name evidence="16" type="ORF">EXN66_Car008854</name>
</gene>
<keyword evidence="4 13" id="KW-0812">Transmembrane</keyword>
<name>A0A6G1PT61_CHAAH</name>
<dbReference type="GO" id="GO:0005549">
    <property type="term" value="F:odorant binding"/>
    <property type="evidence" value="ECO:0007669"/>
    <property type="project" value="TreeGrafter"/>
</dbReference>
<keyword evidence="6 14" id="KW-1133">Transmembrane helix</keyword>
<dbReference type="PRINTS" id="PR00245">
    <property type="entry name" value="OLFACTORYR"/>
</dbReference>
<dbReference type="InterPro" id="IPR000276">
    <property type="entry name" value="GPCR_Rhodpsn"/>
</dbReference>
<evidence type="ECO:0000256" key="5">
    <source>
        <dbReference type="ARBA" id="ARBA00022725"/>
    </source>
</evidence>
<dbReference type="PANTHER" id="PTHR26451">
    <property type="entry name" value="G_PROTEIN_RECEP_F1_2 DOMAIN-CONTAINING PROTEIN"/>
    <property type="match status" value="1"/>
</dbReference>
<dbReference type="EMBL" id="CM015719">
    <property type="protein sequence ID" value="KAF3693178.1"/>
    <property type="molecule type" value="Genomic_DNA"/>
</dbReference>
<evidence type="ECO:0000313" key="16">
    <source>
        <dbReference type="EMBL" id="KAF3693178.1"/>
    </source>
</evidence>
<dbReference type="InterPro" id="IPR017452">
    <property type="entry name" value="GPCR_Rhodpsn_7TM"/>
</dbReference>
<feature type="transmembrane region" description="Helical" evidence="14">
    <location>
        <begin position="140"/>
        <end position="163"/>
    </location>
</feature>
<dbReference type="GO" id="GO:0005886">
    <property type="term" value="C:plasma membrane"/>
    <property type="evidence" value="ECO:0007669"/>
    <property type="project" value="UniProtKB-SubCell"/>
</dbReference>
<reference evidence="16 17" key="1">
    <citation type="submission" date="2019-02" db="EMBL/GenBank/DDBJ databases">
        <title>Opniocepnalus argus genome.</title>
        <authorList>
            <person name="Zhou C."/>
            <person name="Xiao S."/>
        </authorList>
    </citation>
    <scope>NUCLEOTIDE SEQUENCE [LARGE SCALE GENOMIC DNA]</scope>
    <source>
        <strain evidence="16">OARG1902GOOAL</strain>
        <tissue evidence="16">Muscle</tissue>
    </source>
</reference>
<feature type="transmembrane region" description="Helical" evidence="14">
    <location>
        <begin position="195"/>
        <end position="217"/>
    </location>
</feature>
<evidence type="ECO:0000256" key="4">
    <source>
        <dbReference type="ARBA" id="ARBA00022692"/>
    </source>
</evidence>
<dbReference type="InterPro" id="IPR052921">
    <property type="entry name" value="GPCR1_Superfamily_Member"/>
</dbReference>
<keyword evidence="7 13" id="KW-0297">G-protein coupled receptor</keyword>
<dbReference type="AlphaFoldDB" id="A0A6G1PT61"/>
<proteinExistence type="inferred from homology"/>
<evidence type="ECO:0000256" key="2">
    <source>
        <dbReference type="ARBA" id="ARBA00022475"/>
    </source>
</evidence>
<keyword evidence="3 14" id="KW-0716">Sensory transduction</keyword>
<evidence type="ECO:0000256" key="8">
    <source>
        <dbReference type="ARBA" id="ARBA00023136"/>
    </source>
</evidence>
<evidence type="ECO:0000256" key="6">
    <source>
        <dbReference type="ARBA" id="ARBA00022989"/>
    </source>
</evidence>
<reference evidence="17" key="2">
    <citation type="submission" date="2019-02" db="EMBL/GenBank/DDBJ databases">
        <title>Opniocepnalus argus Var Kimnra genome.</title>
        <authorList>
            <person name="Zhou C."/>
            <person name="Xiao S."/>
        </authorList>
    </citation>
    <scope>NUCLEOTIDE SEQUENCE [LARGE SCALE GENOMIC DNA]</scope>
</reference>
<evidence type="ECO:0000256" key="11">
    <source>
        <dbReference type="ARBA" id="ARBA00023180"/>
    </source>
</evidence>
<sequence length="313" mass="35024">MSTNVSSAALLTLESLGLSHANIYPAFLFGTLMYLLIMCCNLLVLFTIAVSSKLHKPMFILLLNLLIADMVEATAFFPHLVFSIVTQNRLISHPACVTQAFVFHVCGTGNLLILSAMSYDRYIAICCPLRYNTVMSPCNLIRIILSVWLVDFSLIVTLISLLAQFKLCRLNIVDLNCNNPSLMKLACEDTRVNNYYGLFTIIFVQGTSLILTLYTYAQILCTCLMNKQPVARLKAIQTCGTHLLVFLILQINIMVSLIAHRFESVSPSMRRALSVSVLVFPPFLDPIIYGLKITELRQSVIRVLKRTVCSPMV</sequence>
<dbReference type="GO" id="GO:0004930">
    <property type="term" value="F:G protein-coupled receptor activity"/>
    <property type="evidence" value="ECO:0007669"/>
    <property type="project" value="UniProtKB-KW"/>
</dbReference>
<dbReference type="FunFam" id="1.20.1070.10:FF:000024">
    <property type="entry name" value="Olfactory receptor"/>
    <property type="match status" value="1"/>
</dbReference>
<dbReference type="GO" id="GO:0004984">
    <property type="term" value="F:olfactory receptor activity"/>
    <property type="evidence" value="ECO:0007669"/>
    <property type="project" value="InterPro"/>
</dbReference>
<keyword evidence="5 14" id="KW-0552">Olfaction</keyword>
<evidence type="ECO:0000256" key="1">
    <source>
        <dbReference type="ARBA" id="ARBA00004651"/>
    </source>
</evidence>
<keyword evidence="12 13" id="KW-0807">Transducer</keyword>